<gene>
    <name evidence="13" type="ORF">Amme_085_057</name>
</gene>
<feature type="transmembrane region" description="Helical" evidence="10">
    <location>
        <begin position="44"/>
        <end position="66"/>
    </location>
</feature>
<dbReference type="SUPFAM" id="SSF161098">
    <property type="entry name" value="MetI-like"/>
    <property type="match status" value="1"/>
</dbReference>
<feature type="transmembrane region" description="Helical" evidence="10">
    <location>
        <begin position="6"/>
        <end position="32"/>
    </location>
</feature>
<dbReference type="PROSITE" id="PS50928">
    <property type="entry name" value="ABC_TM1"/>
    <property type="match status" value="1"/>
</dbReference>
<dbReference type="OrthoDB" id="9804629at2"/>
<name>A0A023D766_ACIMT</name>
<reference evidence="14" key="1">
    <citation type="journal article" date="2014" name="FEMS Microbiol. Lett.">
        <title>Draft Genomic DNA Sequence of the Facultatively Methylotrophic Bacterium Acidomonas methanolica type strain MB58.</title>
        <authorList>
            <person name="Higashiura N."/>
            <person name="Hadano H."/>
            <person name="Hirakawa H."/>
            <person name="Matsutani M."/>
            <person name="Takabe S."/>
            <person name="Matsushita K."/>
            <person name="Azuma Y."/>
        </authorList>
    </citation>
    <scope>NUCLEOTIDE SEQUENCE [LARGE SCALE GENOMIC DNA]</scope>
    <source>
        <strain evidence="14">MB58</strain>
    </source>
</reference>
<dbReference type="EMBL" id="BAND01000085">
    <property type="protein sequence ID" value="GAJ29929.1"/>
    <property type="molecule type" value="Genomic_DNA"/>
</dbReference>
<keyword evidence="4 10" id="KW-0813">Transport</keyword>
<evidence type="ECO:0000256" key="1">
    <source>
        <dbReference type="ARBA" id="ARBA00002949"/>
    </source>
</evidence>
<dbReference type="NCBIfam" id="TIGR02141">
    <property type="entry name" value="modB_ABC"/>
    <property type="match status" value="1"/>
</dbReference>
<dbReference type="Pfam" id="PF00528">
    <property type="entry name" value="BPD_transp_1"/>
    <property type="match status" value="1"/>
</dbReference>
<keyword evidence="5" id="KW-1003">Cell membrane</keyword>
<evidence type="ECO:0000256" key="2">
    <source>
        <dbReference type="ARBA" id="ARBA00004651"/>
    </source>
</evidence>
<evidence type="ECO:0000256" key="3">
    <source>
        <dbReference type="ARBA" id="ARBA00007069"/>
    </source>
</evidence>
<dbReference type="InterPro" id="IPR000515">
    <property type="entry name" value="MetI-like"/>
</dbReference>
<feature type="transmembrane region" description="Helical" evidence="10">
    <location>
        <begin position="134"/>
        <end position="156"/>
    </location>
</feature>
<comment type="subcellular location">
    <subcellularLocation>
        <location evidence="11">Cell inner membrane</location>
        <topology evidence="11">Multi-pass membrane protein</topology>
    </subcellularLocation>
    <subcellularLocation>
        <location evidence="2 10">Cell membrane</location>
        <topology evidence="2 10">Multi-pass membrane protein</topology>
    </subcellularLocation>
</comment>
<comment type="function">
    <text evidence="1 11">Part of the binding-protein-dependent transport system for molybdenum; probably responsible for the translocation of the substrate across the membrane.</text>
</comment>
<evidence type="ECO:0000256" key="11">
    <source>
        <dbReference type="RuleBase" id="RU365097"/>
    </source>
</evidence>
<organism evidence="13 14">
    <name type="scientific">Acidomonas methanolica NBRC 104435</name>
    <dbReference type="NCBI Taxonomy" id="1231351"/>
    <lineage>
        <taxon>Bacteria</taxon>
        <taxon>Pseudomonadati</taxon>
        <taxon>Pseudomonadota</taxon>
        <taxon>Alphaproteobacteria</taxon>
        <taxon>Acetobacterales</taxon>
        <taxon>Acetobacteraceae</taxon>
        <taxon>Acidomonas</taxon>
    </lineage>
</organism>
<dbReference type="PANTHER" id="PTHR30183">
    <property type="entry name" value="MOLYBDENUM TRANSPORT SYSTEM PERMEASE PROTEIN MODB"/>
    <property type="match status" value="1"/>
</dbReference>
<comment type="similarity">
    <text evidence="3 11">Belongs to the binding-protein-dependent transport system permease family. CysTW subfamily.</text>
</comment>
<dbReference type="PANTHER" id="PTHR30183:SF8">
    <property type="entry name" value="MOLYBDENUM TRANSPORT SYSTEM PERMEASE"/>
    <property type="match status" value="1"/>
</dbReference>
<keyword evidence="14" id="KW-1185">Reference proteome</keyword>
<evidence type="ECO:0000256" key="9">
    <source>
        <dbReference type="ARBA" id="ARBA00023136"/>
    </source>
</evidence>
<keyword evidence="6 11" id="KW-0500">Molybdenum</keyword>
<evidence type="ECO:0000313" key="13">
    <source>
        <dbReference type="EMBL" id="GAJ29929.1"/>
    </source>
</evidence>
<evidence type="ECO:0000259" key="12">
    <source>
        <dbReference type="PROSITE" id="PS50928"/>
    </source>
</evidence>
<comment type="caution">
    <text evidence="13">The sequence shown here is derived from an EMBL/GenBank/DDBJ whole genome shotgun (WGS) entry which is preliminary data.</text>
</comment>
<keyword evidence="11" id="KW-0997">Cell inner membrane</keyword>
<dbReference type="RefSeq" id="WP_042060309.1">
    <property type="nucleotide sequence ID" value="NZ_BAND01000085.1"/>
</dbReference>
<keyword evidence="8 10" id="KW-1133">Transmembrane helix</keyword>
<dbReference type="Gene3D" id="1.10.3720.10">
    <property type="entry name" value="MetI-like"/>
    <property type="match status" value="1"/>
</dbReference>
<feature type="transmembrane region" description="Helical" evidence="10">
    <location>
        <begin position="195"/>
        <end position="215"/>
    </location>
</feature>
<dbReference type="AlphaFoldDB" id="A0A023D766"/>
<evidence type="ECO:0000256" key="4">
    <source>
        <dbReference type="ARBA" id="ARBA00022448"/>
    </source>
</evidence>
<keyword evidence="9 10" id="KW-0472">Membrane</keyword>
<evidence type="ECO:0000313" key="14">
    <source>
        <dbReference type="Proteomes" id="UP000019760"/>
    </source>
</evidence>
<evidence type="ECO:0000256" key="7">
    <source>
        <dbReference type="ARBA" id="ARBA00022692"/>
    </source>
</evidence>
<dbReference type="Proteomes" id="UP000019760">
    <property type="component" value="Unassembled WGS sequence"/>
</dbReference>
<dbReference type="InterPro" id="IPR035906">
    <property type="entry name" value="MetI-like_sf"/>
</dbReference>
<evidence type="ECO:0000256" key="8">
    <source>
        <dbReference type="ARBA" id="ARBA00022989"/>
    </source>
</evidence>
<evidence type="ECO:0000256" key="10">
    <source>
        <dbReference type="RuleBase" id="RU363032"/>
    </source>
</evidence>
<protein>
    <recommendedName>
        <fullName evidence="11">Molybdenum transport system permease</fullName>
    </recommendedName>
</protein>
<evidence type="ECO:0000256" key="6">
    <source>
        <dbReference type="ARBA" id="ARBA00022505"/>
    </source>
</evidence>
<sequence length="226" mass="23638">MDPDLGVAIWLTVKLATVTTVLSMAVGAPIAWRLARGRGFWRDVAASVLSLPMVLPPTVLGFYMLLLLGPRGPGGAVAGLWGARTLAFSFGGLVFASVAASLPFVIQSARAGFESVDPRLIEAAWTLRATPLRAFVTVGVPLAAPGLAAAAVLAFAHTVGEFGLILMIGGDLPGRTRVLSIALYDAVESDRWGEAHWIAGGMVAFSFLAVLGLTVTQRLMSRSRAP</sequence>
<keyword evidence="7 10" id="KW-0812">Transmembrane</keyword>
<dbReference type="CDD" id="cd06261">
    <property type="entry name" value="TM_PBP2"/>
    <property type="match status" value="1"/>
</dbReference>
<feature type="domain" description="ABC transmembrane type-1" evidence="12">
    <location>
        <begin position="9"/>
        <end position="220"/>
    </location>
</feature>
<proteinExistence type="inferred from homology"/>
<evidence type="ECO:0000256" key="5">
    <source>
        <dbReference type="ARBA" id="ARBA00022475"/>
    </source>
</evidence>
<feature type="transmembrane region" description="Helical" evidence="10">
    <location>
        <begin position="86"/>
        <end position="106"/>
    </location>
</feature>
<accession>A0A023D766</accession>
<dbReference type="InterPro" id="IPR011867">
    <property type="entry name" value="ModB_ABC"/>
</dbReference>
<dbReference type="GO" id="GO:0015098">
    <property type="term" value="F:molybdate ion transmembrane transporter activity"/>
    <property type="evidence" value="ECO:0007669"/>
    <property type="project" value="UniProtKB-UniRule"/>
</dbReference>
<reference evidence="13 14" key="2">
    <citation type="journal article" date="2014" name="FEMS Microbiol. Lett.">
        <title>Draft genomic DNA sequence of the facultatively methylotrophic bacterium Acidomonas methanolica type strain MB58.</title>
        <authorList>
            <person name="Higashiura N."/>
            <person name="Hadano H."/>
            <person name="Hirakawa H."/>
            <person name="Matsutani M."/>
            <person name="Takabe S."/>
            <person name="Matsushita K."/>
            <person name="Azuma Y."/>
        </authorList>
    </citation>
    <scope>NUCLEOTIDE SEQUENCE [LARGE SCALE GENOMIC DNA]</scope>
    <source>
        <strain evidence="13 14">MB58</strain>
    </source>
</reference>
<dbReference type="GO" id="GO:0005886">
    <property type="term" value="C:plasma membrane"/>
    <property type="evidence" value="ECO:0007669"/>
    <property type="project" value="UniProtKB-SubCell"/>
</dbReference>